<dbReference type="PANTHER" id="PTHR19856:SF0">
    <property type="entry name" value="WD REPEAT-CONTAINING PROTEIN 1"/>
    <property type="match status" value="1"/>
</dbReference>
<keyword evidence="2" id="KW-0677">Repeat</keyword>
<dbReference type="InterPro" id="IPR011047">
    <property type="entry name" value="Quinoprotein_ADH-like_sf"/>
</dbReference>
<feature type="repeat" description="WD" evidence="5">
    <location>
        <begin position="55"/>
        <end position="96"/>
    </location>
</feature>
<feature type="repeat" description="WD" evidence="5">
    <location>
        <begin position="524"/>
        <end position="557"/>
    </location>
</feature>
<name>A0A6A5GFW3_CAERE</name>
<dbReference type="GO" id="GO:0045214">
    <property type="term" value="P:sarcomere organization"/>
    <property type="evidence" value="ECO:0007669"/>
    <property type="project" value="TreeGrafter"/>
</dbReference>
<dbReference type="InterPro" id="IPR015943">
    <property type="entry name" value="WD40/YVTN_repeat-like_dom_sf"/>
</dbReference>
<feature type="repeat" description="WD" evidence="5">
    <location>
        <begin position="186"/>
        <end position="227"/>
    </location>
</feature>
<dbReference type="GO" id="GO:0030833">
    <property type="term" value="P:regulation of actin filament polymerization"/>
    <property type="evidence" value="ECO:0007669"/>
    <property type="project" value="UniProtKB-ARBA"/>
</dbReference>
<dbReference type="GO" id="GO:0030864">
    <property type="term" value="C:cortical actin cytoskeleton"/>
    <property type="evidence" value="ECO:0007669"/>
    <property type="project" value="TreeGrafter"/>
</dbReference>
<dbReference type="PANTHER" id="PTHR19856">
    <property type="entry name" value="WD-REPEATCONTAINING PROTEIN WDR1"/>
    <property type="match status" value="1"/>
</dbReference>
<dbReference type="PRINTS" id="PR00320">
    <property type="entry name" value="GPROTEINBRPT"/>
</dbReference>
<dbReference type="AlphaFoldDB" id="A0A6A5GFW3"/>
<dbReference type="SMART" id="SM00320">
    <property type="entry name" value="WD40"/>
    <property type="match status" value="11"/>
</dbReference>
<evidence type="ECO:0000313" key="7">
    <source>
        <dbReference type="Proteomes" id="UP000483820"/>
    </source>
</evidence>
<dbReference type="SUPFAM" id="SSF50998">
    <property type="entry name" value="Quinoprotein alcohol dehydrogenase-like"/>
    <property type="match status" value="1"/>
</dbReference>
<dbReference type="InterPro" id="IPR036322">
    <property type="entry name" value="WD40_repeat_dom_sf"/>
</dbReference>
<accession>A0A6A5GFW3</accession>
<organism evidence="6 7">
    <name type="scientific">Caenorhabditis remanei</name>
    <name type="common">Caenorhabditis vulgaris</name>
    <dbReference type="NCBI Taxonomy" id="31234"/>
    <lineage>
        <taxon>Eukaryota</taxon>
        <taxon>Metazoa</taxon>
        <taxon>Ecdysozoa</taxon>
        <taxon>Nematoda</taxon>
        <taxon>Chromadorea</taxon>
        <taxon>Rhabditida</taxon>
        <taxon>Rhabditina</taxon>
        <taxon>Rhabditomorpha</taxon>
        <taxon>Rhabditoidea</taxon>
        <taxon>Rhabditidae</taxon>
        <taxon>Peloderinae</taxon>
        <taxon>Caenorhabditis</taxon>
    </lineage>
</organism>
<reference evidence="6 7" key="1">
    <citation type="submission" date="2019-12" db="EMBL/GenBank/DDBJ databases">
        <title>Chromosome-level assembly of the Caenorhabditis remanei genome.</title>
        <authorList>
            <person name="Teterina A.A."/>
            <person name="Willis J.H."/>
            <person name="Phillips P.C."/>
        </authorList>
    </citation>
    <scope>NUCLEOTIDE SEQUENCE [LARGE SCALE GENOMIC DNA]</scope>
    <source>
        <strain evidence="6 7">PX506</strain>
        <tissue evidence="6">Whole organism</tissue>
    </source>
</reference>
<dbReference type="Pfam" id="PF00400">
    <property type="entry name" value="WD40"/>
    <property type="match status" value="9"/>
</dbReference>
<comment type="caution">
    <text evidence="6">The sequence shown here is derived from an EMBL/GenBank/DDBJ whole genome shotgun (WGS) entry which is preliminary data.</text>
</comment>
<dbReference type="PROSITE" id="PS50082">
    <property type="entry name" value="WD_REPEATS_2"/>
    <property type="match status" value="6"/>
</dbReference>
<evidence type="ECO:0000256" key="5">
    <source>
        <dbReference type="PROSITE-ProRule" id="PRU00221"/>
    </source>
</evidence>
<evidence type="ECO:0000256" key="4">
    <source>
        <dbReference type="ARBA" id="ARBA00067845"/>
    </source>
</evidence>
<evidence type="ECO:0000256" key="2">
    <source>
        <dbReference type="ARBA" id="ARBA00022737"/>
    </source>
</evidence>
<dbReference type="SUPFAM" id="SSF50978">
    <property type="entry name" value="WD40 repeat-like"/>
    <property type="match status" value="1"/>
</dbReference>
<dbReference type="CDD" id="cd00200">
    <property type="entry name" value="WD40"/>
    <property type="match status" value="1"/>
</dbReference>
<dbReference type="GO" id="GO:0030042">
    <property type="term" value="P:actin filament depolymerization"/>
    <property type="evidence" value="ECO:0007669"/>
    <property type="project" value="TreeGrafter"/>
</dbReference>
<dbReference type="Proteomes" id="UP000483820">
    <property type="component" value="Chromosome V"/>
</dbReference>
<dbReference type="InterPro" id="IPR019775">
    <property type="entry name" value="WD40_repeat_CS"/>
</dbReference>
<dbReference type="CTD" id="9805040"/>
<dbReference type="PROSITE" id="PS00678">
    <property type="entry name" value="WD_REPEATS_1"/>
    <property type="match status" value="3"/>
</dbReference>
<dbReference type="GeneID" id="9805040"/>
<dbReference type="GO" id="GO:0051015">
    <property type="term" value="F:actin filament binding"/>
    <property type="evidence" value="ECO:0007669"/>
    <property type="project" value="TreeGrafter"/>
</dbReference>
<comment type="similarity">
    <text evidence="3">Belongs to the WD repeat AIP1 family.</text>
</comment>
<gene>
    <name evidence="6" type="ORF">GCK72_020568</name>
</gene>
<feature type="repeat" description="WD" evidence="5">
    <location>
        <begin position="233"/>
        <end position="274"/>
    </location>
</feature>
<dbReference type="Gene3D" id="2.130.10.10">
    <property type="entry name" value="YVTN repeat-like/Quinoprotein amine dehydrogenase"/>
    <property type="match status" value="2"/>
</dbReference>
<dbReference type="FunFam" id="2.130.10.10:FF:000102">
    <property type="entry name" value="Actin-interacting protein 1"/>
    <property type="match status" value="1"/>
</dbReference>
<dbReference type="GO" id="GO:0040011">
    <property type="term" value="P:locomotion"/>
    <property type="evidence" value="ECO:0007669"/>
    <property type="project" value="TreeGrafter"/>
</dbReference>
<evidence type="ECO:0000313" key="6">
    <source>
        <dbReference type="EMBL" id="KAF1754010.1"/>
    </source>
</evidence>
<dbReference type="InterPro" id="IPR020472">
    <property type="entry name" value="WD40_PAC1"/>
</dbReference>
<evidence type="ECO:0000256" key="3">
    <source>
        <dbReference type="ARBA" id="ARBA00038366"/>
    </source>
</evidence>
<dbReference type="PROSITE" id="PS50294">
    <property type="entry name" value="WD_REPEATS_REGION"/>
    <property type="match status" value="3"/>
</dbReference>
<dbReference type="EMBL" id="WUAV01000005">
    <property type="protein sequence ID" value="KAF1754010.1"/>
    <property type="molecule type" value="Genomic_DNA"/>
</dbReference>
<evidence type="ECO:0000256" key="1">
    <source>
        <dbReference type="ARBA" id="ARBA00022574"/>
    </source>
</evidence>
<dbReference type="InterPro" id="IPR001680">
    <property type="entry name" value="WD40_rpt"/>
</dbReference>
<proteinExistence type="inferred from homology"/>
<dbReference type="GO" id="GO:0030834">
    <property type="term" value="P:regulation of actin filament depolymerization"/>
    <property type="evidence" value="ECO:0007669"/>
    <property type="project" value="UniProtKB-ARBA"/>
</dbReference>
<feature type="repeat" description="WD" evidence="5">
    <location>
        <begin position="583"/>
        <end position="603"/>
    </location>
</feature>
<feature type="repeat" description="WD" evidence="5">
    <location>
        <begin position="318"/>
        <end position="359"/>
    </location>
</feature>
<dbReference type="FunFam" id="2.130.10.10:FF:000167">
    <property type="entry name" value="Actin-interacting protein 1"/>
    <property type="match status" value="1"/>
</dbReference>
<dbReference type="KEGG" id="crq:GCK72_020568"/>
<protein>
    <recommendedName>
        <fullName evidence="4">Actin-interacting protein 1</fullName>
    </recommendedName>
</protein>
<sequence length="603" mass="64696">MSEFSLTAVFPSLPRTQRGSAVVLGTTPCGQKIQYCNGNSVYTIPLDTLNTADIYTEHAHQTTVAKTSPTGFYCASGDIQGNVRIWDTTQSTHILKHTIPVFSGPVKDIAWDAESKRIAAVGEGRERFGHVFLLDTTTSNGSLTGQSRTMNSVDFKPTRPFRIVSGSDDNSVAIFEGPPFKFKSTFHEHTKFVQTTRYNSDGSLFASCGSDGKVILYNGADGEKVGVLEDVKGVAHSGTIFGLSWSPDGARIATASADKSVKIWDVSSKKLEKTIVIGAKIEDQQLGIIWTKKALISVSANGFLNILNPDEGVVEDTRQGHNKGITSLAKSSDGQRIFSSDAEGHITSWEISSGQSSRSSPHSTMITVVKQAANGDLFTVSWDDNLKITPASSDSPKIFSLPSQPCSLALADDVAIVACYKHVAVWSEASGALKENPIEFHSNCVAISADKKIVAVGGKDAKVHVYNFNGDGALEQIKVIEHAAEITSVAFSDNGEFLVATDLGRKVIPYSVGADFSVASPNSWTFHTAKVTSVAWSPDNTRLATGSLDNSVIVWDMTKPAEHPVIIKGAHPMSSVNAVIWLDEKTVVSAGQDSNIKIWNVPV</sequence>
<keyword evidence="1 5" id="KW-0853">WD repeat</keyword>
<dbReference type="RefSeq" id="XP_003099435.2">
    <property type="nucleotide sequence ID" value="XM_003099387.2"/>
</dbReference>